<keyword evidence="3" id="KW-1185">Reference proteome</keyword>
<organism evidence="2 3">
    <name type="scientific">Paraburkholderia susongensis</name>
    <dbReference type="NCBI Taxonomy" id="1515439"/>
    <lineage>
        <taxon>Bacteria</taxon>
        <taxon>Pseudomonadati</taxon>
        <taxon>Pseudomonadota</taxon>
        <taxon>Betaproteobacteria</taxon>
        <taxon>Burkholderiales</taxon>
        <taxon>Burkholderiaceae</taxon>
        <taxon>Paraburkholderia</taxon>
    </lineage>
</organism>
<reference evidence="3" key="1">
    <citation type="submission" date="2017-04" db="EMBL/GenBank/DDBJ databases">
        <authorList>
            <person name="Varghese N."/>
            <person name="Submissions S."/>
        </authorList>
    </citation>
    <scope>NUCLEOTIDE SEQUENCE [LARGE SCALE GENOMIC DNA]</scope>
    <source>
        <strain evidence="3">LMG 29540</strain>
    </source>
</reference>
<sequence length="288" mass="31490">MQFMTRLPIRLCAAASVCVLSLCAATASWAGTTNDVPSCYAANKLKAPAAVPQQELFLMVDQTTQLDANLKAQVNENLARLVKPGSAFTLAEFSAFTQGHYTDVVTRGYLEQPVAQKDRDDISERLLRNFDACMQGQLGYGRKLAASKFIEIENGATNDLAKSDILASLKDLSDRVRNSPSQDRVVFLVSDMLENSSISSFYAHNAVRKIDPSAELKKVADASLFGDFGGARVYVLGAGILTEDADKTKAYRDPKTMAALRQFWSSWFEKSNAKLVEFGQPALLSPIN</sequence>
<protein>
    <recommendedName>
        <fullName evidence="4">VWFA domain-containing protein</fullName>
    </recommendedName>
</protein>
<proteinExistence type="predicted"/>
<dbReference type="RefSeq" id="WP_244195912.1">
    <property type="nucleotide sequence ID" value="NZ_FXAT01000001.1"/>
</dbReference>
<dbReference type="Proteomes" id="UP000193228">
    <property type="component" value="Unassembled WGS sequence"/>
</dbReference>
<evidence type="ECO:0000256" key="1">
    <source>
        <dbReference type="SAM" id="SignalP"/>
    </source>
</evidence>
<evidence type="ECO:0000313" key="3">
    <source>
        <dbReference type="Proteomes" id="UP000193228"/>
    </source>
</evidence>
<feature type="signal peptide" evidence="1">
    <location>
        <begin position="1"/>
        <end position="30"/>
    </location>
</feature>
<evidence type="ECO:0008006" key="4">
    <source>
        <dbReference type="Google" id="ProtNLM"/>
    </source>
</evidence>
<gene>
    <name evidence="2" type="ORF">SAMN06265784_101566</name>
</gene>
<dbReference type="EMBL" id="FXAT01000001">
    <property type="protein sequence ID" value="SMG12491.1"/>
    <property type="molecule type" value="Genomic_DNA"/>
</dbReference>
<keyword evidence="1" id="KW-0732">Signal</keyword>
<evidence type="ECO:0000313" key="2">
    <source>
        <dbReference type="EMBL" id="SMG12491.1"/>
    </source>
</evidence>
<name>A0A1X7IDX6_9BURK</name>
<dbReference type="AlphaFoldDB" id="A0A1X7IDX6"/>
<accession>A0A1X7IDX6</accession>
<dbReference type="STRING" id="1515439.SAMN06265784_101566"/>
<feature type="chain" id="PRO_5013367284" description="VWFA domain-containing protein" evidence="1">
    <location>
        <begin position="31"/>
        <end position="288"/>
    </location>
</feature>